<evidence type="ECO:0000313" key="5">
    <source>
        <dbReference type="Proteomes" id="UP000268048"/>
    </source>
</evidence>
<reference evidence="4 5" key="1">
    <citation type="submission" date="2018-03" db="EMBL/GenBank/DDBJ databases">
        <title>Diversity of phytobeneficial traits revealed by whole-genome analysis of worldwide-isolated phenazine-producing Pseudomonas spp.</title>
        <authorList>
            <person name="Biessy A."/>
            <person name="Novinscak A."/>
            <person name="Blom J."/>
            <person name="Leger G."/>
            <person name="Thomashow L.S."/>
            <person name="Cazorla F.M."/>
            <person name="Josic D."/>
            <person name="Filion M."/>
        </authorList>
    </citation>
    <scope>NUCLEOTIDE SEQUENCE [LARGE SCALE GENOMIC DNA]</scope>
    <source>
        <strain evidence="4 5">B25</strain>
    </source>
</reference>
<dbReference type="Pfam" id="PF00501">
    <property type="entry name" value="AMP-binding"/>
    <property type="match status" value="1"/>
</dbReference>
<organism evidence="4 5">
    <name type="scientific">Pseudomonas chlororaphis</name>
    <dbReference type="NCBI Taxonomy" id="587753"/>
    <lineage>
        <taxon>Bacteria</taxon>
        <taxon>Pseudomonadati</taxon>
        <taxon>Pseudomonadota</taxon>
        <taxon>Gammaproteobacteria</taxon>
        <taxon>Pseudomonadales</taxon>
        <taxon>Pseudomonadaceae</taxon>
        <taxon>Pseudomonas</taxon>
    </lineage>
</organism>
<dbReference type="InterPro" id="IPR000873">
    <property type="entry name" value="AMP-dep_synth/lig_dom"/>
</dbReference>
<dbReference type="Pfam" id="PF00550">
    <property type="entry name" value="PP-binding"/>
    <property type="match status" value="1"/>
</dbReference>
<dbReference type="AlphaFoldDB" id="A0A3G7TL03"/>
<evidence type="ECO:0000259" key="3">
    <source>
        <dbReference type="PROSITE" id="PS50075"/>
    </source>
</evidence>
<dbReference type="EMBL" id="CP027753">
    <property type="protein sequence ID" value="AZE47019.1"/>
    <property type="molecule type" value="Genomic_DNA"/>
</dbReference>
<name>A0A3G7TL03_9PSED</name>
<dbReference type="PROSITE" id="PS00012">
    <property type="entry name" value="PHOSPHOPANTETHEINE"/>
    <property type="match status" value="1"/>
</dbReference>
<dbReference type="Proteomes" id="UP000268048">
    <property type="component" value="Chromosome"/>
</dbReference>
<dbReference type="InterPro" id="IPR020806">
    <property type="entry name" value="PKS_PP-bd"/>
</dbReference>
<dbReference type="InterPro" id="IPR013120">
    <property type="entry name" value="FAR_NAD-bd"/>
</dbReference>
<dbReference type="PROSITE" id="PS00455">
    <property type="entry name" value="AMP_BINDING"/>
    <property type="match status" value="1"/>
</dbReference>
<dbReference type="Gene3D" id="3.30.300.30">
    <property type="match status" value="1"/>
</dbReference>
<dbReference type="NCBIfam" id="TIGR01746">
    <property type="entry name" value="Thioester-redct"/>
    <property type="match status" value="1"/>
</dbReference>
<dbReference type="PANTHER" id="PTHR44845:SF6">
    <property type="entry name" value="BETA-ALANINE-ACTIVATING ENZYME"/>
    <property type="match status" value="1"/>
</dbReference>
<accession>A0A3G7TL03</accession>
<feature type="domain" description="Carrier" evidence="3">
    <location>
        <begin position="504"/>
        <end position="580"/>
    </location>
</feature>
<dbReference type="InterPro" id="IPR010071">
    <property type="entry name" value="AA_adenyl_dom"/>
</dbReference>
<dbReference type="Gene3D" id="3.40.50.12780">
    <property type="entry name" value="N-terminal domain of ligase-like"/>
    <property type="match status" value="1"/>
</dbReference>
<dbReference type="InterPro" id="IPR009081">
    <property type="entry name" value="PP-bd_ACP"/>
</dbReference>
<dbReference type="PANTHER" id="PTHR44845">
    <property type="entry name" value="CARRIER DOMAIN-CONTAINING PROTEIN"/>
    <property type="match status" value="1"/>
</dbReference>
<dbReference type="NCBIfam" id="TIGR01733">
    <property type="entry name" value="AA-adenyl-dom"/>
    <property type="match status" value="1"/>
</dbReference>
<dbReference type="SUPFAM" id="SSF51735">
    <property type="entry name" value="NAD(P)-binding Rossmann-fold domains"/>
    <property type="match status" value="1"/>
</dbReference>
<dbReference type="SMART" id="SM00823">
    <property type="entry name" value="PKS_PP"/>
    <property type="match status" value="1"/>
</dbReference>
<dbReference type="SUPFAM" id="SSF47336">
    <property type="entry name" value="ACP-like"/>
    <property type="match status" value="1"/>
</dbReference>
<dbReference type="InterPro" id="IPR020845">
    <property type="entry name" value="AMP-binding_CS"/>
</dbReference>
<protein>
    <submittedName>
        <fullName evidence="4">Polyketide synthase</fullName>
    </submittedName>
</protein>
<dbReference type="Pfam" id="PF13193">
    <property type="entry name" value="AMP-binding_C"/>
    <property type="match status" value="1"/>
</dbReference>
<keyword evidence="2" id="KW-0597">Phosphoprotein</keyword>
<dbReference type="InterPro" id="IPR010080">
    <property type="entry name" value="Thioester_reductase-like_dom"/>
</dbReference>
<dbReference type="InterPro" id="IPR042099">
    <property type="entry name" value="ANL_N_sf"/>
</dbReference>
<evidence type="ECO:0000313" key="4">
    <source>
        <dbReference type="EMBL" id="AZE47019.1"/>
    </source>
</evidence>
<dbReference type="InterPro" id="IPR025110">
    <property type="entry name" value="AMP-bd_C"/>
</dbReference>
<dbReference type="CDD" id="cd05930">
    <property type="entry name" value="A_NRPS"/>
    <property type="match status" value="1"/>
</dbReference>
<gene>
    <name evidence="4" type="ORF">C4K04_1327</name>
</gene>
<proteinExistence type="predicted"/>
<dbReference type="CDD" id="cd05235">
    <property type="entry name" value="SDR_e1"/>
    <property type="match status" value="1"/>
</dbReference>
<dbReference type="Gene3D" id="3.40.50.720">
    <property type="entry name" value="NAD(P)-binding Rossmann-like Domain"/>
    <property type="match status" value="1"/>
</dbReference>
<dbReference type="InterPro" id="IPR036291">
    <property type="entry name" value="NAD(P)-bd_dom_sf"/>
</dbReference>
<dbReference type="InterPro" id="IPR036736">
    <property type="entry name" value="ACP-like_sf"/>
</dbReference>
<evidence type="ECO:0000256" key="1">
    <source>
        <dbReference type="ARBA" id="ARBA00022450"/>
    </source>
</evidence>
<dbReference type="InterPro" id="IPR045851">
    <property type="entry name" value="AMP-bd_C_sf"/>
</dbReference>
<dbReference type="SUPFAM" id="SSF56801">
    <property type="entry name" value="Acetyl-CoA synthetase-like"/>
    <property type="match status" value="1"/>
</dbReference>
<dbReference type="Pfam" id="PF07993">
    <property type="entry name" value="NAD_binding_4"/>
    <property type="match status" value="1"/>
</dbReference>
<keyword evidence="1" id="KW-0596">Phosphopantetheine</keyword>
<dbReference type="GO" id="GO:0031177">
    <property type="term" value="F:phosphopantetheine binding"/>
    <property type="evidence" value="ECO:0007669"/>
    <property type="project" value="InterPro"/>
</dbReference>
<dbReference type="Gene3D" id="1.10.1200.10">
    <property type="entry name" value="ACP-like"/>
    <property type="match status" value="1"/>
</dbReference>
<dbReference type="FunFam" id="3.40.50.980:FF:000001">
    <property type="entry name" value="Non-ribosomal peptide synthetase"/>
    <property type="match status" value="1"/>
</dbReference>
<dbReference type="PROSITE" id="PS50075">
    <property type="entry name" value="CARRIER"/>
    <property type="match status" value="1"/>
</dbReference>
<sequence>MCNVLSQFIQQATNIPDNVAVIHGDARMTYQHLNQESDRLCGVLQQAGVNSNHTVPLIAQRTPELIIGILAIAKTGAAYIPVDIHYPERRIVQITRQSDSPVILISHRAFSAIAGTAAQQVIAIDQSREGIEVPATLHLPYPGDTAYVIFTSGTTGIPKGVMISHAALSNLVNWHNTHFDMDQHSRSTLMAGIGFDVAQWEIWSPLICGATLILPDNEEARLQTDSLLRFFAVHKMTHAFVPTVLVPEIVNQPQPDNLALRYLFTAGEKLNPVNLTRANFQLIDYYGPTEATIFTTCNTVVCATQNPLASIGFPIAGAEVFILDEQLNPVTNEQPGELFIGGPGLATGYLNNPGLTKEKFLTLPFAPEKYLYRSGDRARWLPDGRIQYLGRLDDQVKIRGNRVELGEIESILLQVEGVKSAVVLVTQEESASEKRILAFVAAECGNSAILKETLRAHLTDSLPAYFMPAGIQILPRLPLTANGKTDKQALLAGYFPDLPAASPAAALHGTGAILTEVWKTLLTGVTPGPDDNFFALGGHSLLAARMASAITKQTGIRAYVRDIYDYPTIRSLAHALELRNLSAPSTADSEPLRILQDDIFLPDDVRINPHFDERQISTPRYILLTGATGFVGSHLLADLLQSTHAHIYCLIRSKNTETARQKLTDTLDRYLIPLTDEHLARIHPLAGDLAEPHFGLKQEEYHRISQETDIIYHSASAVNFIQPYSYMKRDNVQGLREVIRFAAVERTKPLMLLSTISVYSWGHLHTGKRIMREDDDIDQNLPAVITDIGYVRSKWVMEKIADLAAARGLPLMTFRLGYATSHSMTGVSAGYQWWGRLVKTCLDTGTVPALQDLREGLTTVDYMTRAIAYITRNPKALGHKFNLIHEQQNNLTLNAFFNLLEQYFDFRFSPLPFTDWLAQWEQDADAPLYPLLSLFKDNMTGGQSTVQLYQDTYLWDCSNVKHFLQGSDIQEPVFTRDLLERYLYRSIGCEGLSL</sequence>
<dbReference type="InterPro" id="IPR006162">
    <property type="entry name" value="Ppantetheine_attach_site"/>
</dbReference>
<evidence type="ECO:0000256" key="2">
    <source>
        <dbReference type="ARBA" id="ARBA00022553"/>
    </source>
</evidence>